<comment type="similarity">
    <text evidence="1 2">Belongs to the profilin family.</text>
</comment>
<sequence>MSGGVHVGGVKYQFLRVEDDKLVLAKKKDQGALSIQVSKTAIVIGHLPEGGQQGNLNKGIDLTMSWDSYIDNVIAQSGTGNCDKACIIGLDGGTAWTTSANANNLEMSPTEAAKIAAAFKGKDFSAFQANGVHVGGTKYQFLRAEDDKLVLAKKKDHGALSIQASKTAIVVGHLPEGGQHGNLNKGVAVIADYLESLNM</sequence>
<evidence type="ECO:0000256" key="2">
    <source>
        <dbReference type="RuleBase" id="RU003909"/>
    </source>
</evidence>
<name>A0ABY7F109_MYAAR</name>
<gene>
    <name evidence="3" type="ORF">MAR_004543</name>
</gene>
<organism evidence="3 4">
    <name type="scientific">Mya arenaria</name>
    <name type="common">Soft-shell clam</name>
    <dbReference type="NCBI Taxonomy" id="6604"/>
    <lineage>
        <taxon>Eukaryota</taxon>
        <taxon>Metazoa</taxon>
        <taxon>Spiralia</taxon>
        <taxon>Lophotrochozoa</taxon>
        <taxon>Mollusca</taxon>
        <taxon>Bivalvia</taxon>
        <taxon>Autobranchia</taxon>
        <taxon>Heteroconchia</taxon>
        <taxon>Euheterodonta</taxon>
        <taxon>Imparidentia</taxon>
        <taxon>Neoheterodontei</taxon>
        <taxon>Myida</taxon>
        <taxon>Myoidea</taxon>
        <taxon>Myidae</taxon>
        <taxon>Mya</taxon>
    </lineage>
</organism>
<proteinExistence type="inferred from homology"/>
<dbReference type="SUPFAM" id="SSF55770">
    <property type="entry name" value="Profilin (actin-binding protein)"/>
    <property type="match status" value="2"/>
</dbReference>
<evidence type="ECO:0000313" key="4">
    <source>
        <dbReference type="Proteomes" id="UP001164746"/>
    </source>
</evidence>
<accession>A0ABY7F109</accession>
<dbReference type="Pfam" id="PF00235">
    <property type="entry name" value="Profilin"/>
    <property type="match status" value="2"/>
</dbReference>
<dbReference type="InterPro" id="IPR036140">
    <property type="entry name" value="PFN_sf"/>
</dbReference>
<dbReference type="Gene3D" id="3.30.450.30">
    <property type="entry name" value="Dynein light chain 2a, cytoplasmic"/>
    <property type="match status" value="2"/>
</dbReference>
<dbReference type="CDD" id="cd00148">
    <property type="entry name" value="PROF"/>
    <property type="match status" value="1"/>
</dbReference>
<evidence type="ECO:0000313" key="3">
    <source>
        <dbReference type="EMBL" id="WAR14438.1"/>
    </source>
</evidence>
<reference evidence="3" key="1">
    <citation type="submission" date="2022-11" db="EMBL/GenBank/DDBJ databases">
        <title>Centuries of genome instability and evolution in soft-shell clam transmissible cancer (bioRxiv).</title>
        <authorList>
            <person name="Hart S.F.M."/>
            <person name="Yonemitsu M.A."/>
            <person name="Giersch R.M."/>
            <person name="Beal B.F."/>
            <person name="Arriagada G."/>
            <person name="Davis B.W."/>
            <person name="Ostrander E.A."/>
            <person name="Goff S.P."/>
            <person name="Metzger M.J."/>
        </authorList>
    </citation>
    <scope>NUCLEOTIDE SEQUENCE</scope>
    <source>
        <strain evidence="3">MELC-2E11</strain>
        <tissue evidence="3">Siphon/mantle</tissue>
    </source>
</reference>
<dbReference type="InterPro" id="IPR048278">
    <property type="entry name" value="PFN"/>
</dbReference>
<dbReference type="Proteomes" id="UP001164746">
    <property type="component" value="Chromosome 9"/>
</dbReference>
<keyword evidence="4" id="KW-1185">Reference proteome</keyword>
<keyword evidence="2" id="KW-0009">Actin-binding</keyword>
<dbReference type="InterPro" id="IPR005455">
    <property type="entry name" value="PFN_euk"/>
</dbReference>
<dbReference type="SMART" id="SM00392">
    <property type="entry name" value="PROF"/>
    <property type="match status" value="1"/>
</dbReference>
<dbReference type="PANTHER" id="PTHR11604">
    <property type="entry name" value="PROFILIN"/>
    <property type="match status" value="1"/>
</dbReference>
<protein>
    <recommendedName>
        <fullName evidence="2">Profilin</fullName>
    </recommendedName>
</protein>
<evidence type="ECO:0000256" key="1">
    <source>
        <dbReference type="ARBA" id="ARBA00010058"/>
    </source>
</evidence>
<dbReference type="EMBL" id="CP111020">
    <property type="protein sequence ID" value="WAR14438.1"/>
    <property type="molecule type" value="Genomic_DNA"/>
</dbReference>
<dbReference type="PRINTS" id="PR00392">
    <property type="entry name" value="PROFILIN"/>
</dbReference>
<dbReference type="PANTHER" id="PTHR11604:SF10">
    <property type="entry name" value="PROFILIN"/>
    <property type="match status" value="1"/>
</dbReference>